<dbReference type="SUPFAM" id="SSF55729">
    <property type="entry name" value="Acyl-CoA N-acyltransferases (Nat)"/>
    <property type="match status" value="1"/>
</dbReference>
<dbReference type="Pfam" id="PF00155">
    <property type="entry name" value="Aminotran_1_2"/>
    <property type="match status" value="1"/>
</dbReference>
<keyword evidence="2 5" id="KW-0808">Transferase</keyword>
<evidence type="ECO:0000256" key="2">
    <source>
        <dbReference type="ARBA" id="ARBA00022679"/>
    </source>
</evidence>
<dbReference type="InterPro" id="IPR015424">
    <property type="entry name" value="PyrdxlP-dep_Trfase"/>
</dbReference>
<dbReference type="Gene3D" id="3.40.630.30">
    <property type="match status" value="1"/>
</dbReference>
<dbReference type="Gene3D" id="3.40.640.10">
    <property type="entry name" value="Type I PLP-dependent aspartate aminotransferase-like (Major domain)"/>
    <property type="match status" value="1"/>
</dbReference>
<organism evidence="5 6">
    <name type="scientific">Christiangramia fulva</name>
    <dbReference type="NCBI Taxonomy" id="2126553"/>
    <lineage>
        <taxon>Bacteria</taxon>
        <taxon>Pseudomonadati</taxon>
        <taxon>Bacteroidota</taxon>
        <taxon>Flavobacteriia</taxon>
        <taxon>Flavobacteriales</taxon>
        <taxon>Flavobacteriaceae</taxon>
        <taxon>Christiangramia</taxon>
    </lineage>
</organism>
<dbReference type="SUPFAM" id="SSF53383">
    <property type="entry name" value="PLP-dependent transferases"/>
    <property type="match status" value="1"/>
</dbReference>
<evidence type="ECO:0000313" key="5">
    <source>
        <dbReference type="EMBL" id="AVR47195.1"/>
    </source>
</evidence>
<evidence type="ECO:0000313" key="6">
    <source>
        <dbReference type="Proteomes" id="UP000241507"/>
    </source>
</evidence>
<proteinExistence type="predicted"/>
<dbReference type="InterPro" id="IPR038740">
    <property type="entry name" value="BioF2-like_GNAT_dom"/>
</dbReference>
<dbReference type="InterPro" id="IPR015422">
    <property type="entry name" value="PyrdxlP-dep_Trfase_small"/>
</dbReference>
<dbReference type="GO" id="GO:0008483">
    <property type="term" value="F:transaminase activity"/>
    <property type="evidence" value="ECO:0007669"/>
    <property type="project" value="UniProtKB-KW"/>
</dbReference>
<feature type="domain" description="Aminotransferase class I/classII large" evidence="3">
    <location>
        <begin position="50"/>
        <end position="395"/>
    </location>
</feature>
<dbReference type="Pfam" id="PF13480">
    <property type="entry name" value="Acetyltransf_6"/>
    <property type="match status" value="1"/>
</dbReference>
<gene>
    <name evidence="5" type="ORF">C7S20_19145</name>
</gene>
<evidence type="ECO:0000256" key="1">
    <source>
        <dbReference type="ARBA" id="ARBA00001933"/>
    </source>
</evidence>
<dbReference type="InterPro" id="IPR016181">
    <property type="entry name" value="Acyl_CoA_acyltransferase"/>
</dbReference>
<dbReference type="InterPro" id="IPR015421">
    <property type="entry name" value="PyrdxlP-dep_Trfase_major"/>
</dbReference>
<dbReference type="Gene3D" id="3.90.1150.10">
    <property type="entry name" value="Aspartate Aminotransferase, domain 1"/>
    <property type="match status" value="1"/>
</dbReference>
<dbReference type="PANTHER" id="PTHR13693">
    <property type="entry name" value="CLASS II AMINOTRANSFERASE/8-AMINO-7-OXONONANOATE SYNTHASE"/>
    <property type="match status" value="1"/>
</dbReference>
<keyword evidence="5" id="KW-0032">Aminotransferase</keyword>
<accession>A0A2R3ZA88</accession>
<evidence type="ECO:0000259" key="3">
    <source>
        <dbReference type="Pfam" id="PF00155"/>
    </source>
</evidence>
<dbReference type="InterPro" id="IPR050087">
    <property type="entry name" value="AON_synthase_class-II"/>
</dbReference>
<dbReference type="KEGG" id="grs:C7S20_19145"/>
<sequence>MAKIKHNNFIDTVDEVFSDATNRGILHLYSRDIKYSGSTIKVGNRDLYHFGTTGYLGLEQDKRLKEAAIRAIENFGTQFPLSRTYISHPLYEELEEKLRAMYNTPVVVTKNSTLGHLAVIPTAIRDEDAVILDHQVHWSVQNAVQLLKVRGVPVEMIRHSNMEMLEQKIRELKGKVSKIWYMVDGVYSMYGDFAPVEELMSLSRKYPQLHLYFDDVHGMSWKGKNGTGYALEALGGELPDNVLLFGTLSKTFGASGAVLSCANKELQRKIKTYGGPLTFSAQLEPASVAAANRSADIHLSPEIYRLQEELSEKISYFNKLLSGTDLPLVAKNESPVFYIGTGTPLTGYNFIKRLTKEGFFVNLGLFPAVPIKNTGIRITISRHNQEEEMKKLVEAMIFHYPLALKETGTDNTRVRRAFRLPYLEEEKKESITEKYIIDFETTINKIEKDEWNSYIGANCFDWDGQAFLEKALNDNDLPEENWSFYYFIIREPKSKKPVLITYFTFNIWKEDMLSPESVSHALEEKRKEDPYYMTSNVLNMGSIFTEGNHLYIDRDYPEWKEVLVILFRELEALEQKLKPSMIVLRDFEEDNHLNSIFHEQGFMQIKMPESCIMNNLSWNSIEEYRTTLSTRSRRHFSKEVEPFEDKFEIVIKYKTSEGELRHLYSLYQNVRKNNYGLNTFAYPIKLFFEMSENPNWEFIVLYLKEEHDDREKREAVGVMFCYKNKAGTYVPSLVGMDYKFSRRFQVYRQLLFQTIKRARALDFKRIDFGITASFEKRKLGATVIPKVAYVQAKDNFYMESLDWIRKE</sequence>
<evidence type="ECO:0000259" key="4">
    <source>
        <dbReference type="Pfam" id="PF13480"/>
    </source>
</evidence>
<dbReference type="EMBL" id="CP028136">
    <property type="protein sequence ID" value="AVR47195.1"/>
    <property type="molecule type" value="Genomic_DNA"/>
</dbReference>
<keyword evidence="6" id="KW-1185">Reference proteome</keyword>
<name>A0A2R3ZA88_9FLAO</name>
<dbReference type="Proteomes" id="UP000241507">
    <property type="component" value="Chromosome"/>
</dbReference>
<feature type="domain" description="BioF2-like acetyltransferase" evidence="4">
    <location>
        <begin position="632"/>
        <end position="776"/>
    </location>
</feature>
<comment type="cofactor">
    <cofactor evidence="1">
        <name>pyridoxal 5'-phosphate</name>
        <dbReference type="ChEBI" id="CHEBI:597326"/>
    </cofactor>
</comment>
<dbReference type="InterPro" id="IPR004839">
    <property type="entry name" value="Aminotransferase_I/II_large"/>
</dbReference>
<dbReference type="GO" id="GO:0030170">
    <property type="term" value="F:pyridoxal phosphate binding"/>
    <property type="evidence" value="ECO:0007669"/>
    <property type="project" value="InterPro"/>
</dbReference>
<dbReference type="AlphaFoldDB" id="A0A2R3ZA88"/>
<dbReference type="PANTHER" id="PTHR13693:SF3">
    <property type="entry name" value="LD36009P"/>
    <property type="match status" value="1"/>
</dbReference>
<reference evidence="6" key="1">
    <citation type="submission" date="2018-03" db="EMBL/GenBank/DDBJ databases">
        <title>Gramella fulva sp. nov., isolated from a dry surface of tidal flat.</title>
        <authorList>
            <person name="Hwang S.H."/>
            <person name="Hwang W.M."/>
            <person name="Kang K."/>
            <person name="Ahn T.-Y."/>
        </authorList>
    </citation>
    <scope>NUCLEOTIDE SEQUENCE [LARGE SCALE GENOMIC DNA]</scope>
    <source>
        <strain evidence="6">SH35</strain>
    </source>
</reference>
<dbReference type="RefSeq" id="WP_107013961.1">
    <property type="nucleotide sequence ID" value="NZ_CP028136.1"/>
</dbReference>
<protein>
    <submittedName>
        <fullName evidence="5">Aminotransferase class I/II</fullName>
    </submittedName>
</protein>
<dbReference type="OrthoDB" id="9807157at2"/>